<organism evidence="20 21">
    <name type="scientific">Blepharisma stoltei</name>
    <dbReference type="NCBI Taxonomy" id="1481888"/>
    <lineage>
        <taxon>Eukaryota</taxon>
        <taxon>Sar</taxon>
        <taxon>Alveolata</taxon>
        <taxon>Ciliophora</taxon>
        <taxon>Postciliodesmatophora</taxon>
        <taxon>Heterotrichea</taxon>
        <taxon>Heterotrichida</taxon>
        <taxon>Blepharismidae</taxon>
        <taxon>Blepharisma</taxon>
    </lineage>
</organism>
<evidence type="ECO:0000256" key="8">
    <source>
        <dbReference type="ARBA" id="ARBA00022892"/>
    </source>
</evidence>
<dbReference type="InterPro" id="IPR007123">
    <property type="entry name" value="Gelsolin-like_dom"/>
</dbReference>
<keyword evidence="10" id="KW-0333">Golgi apparatus</keyword>
<dbReference type="Proteomes" id="UP001162131">
    <property type="component" value="Unassembled WGS sequence"/>
</dbReference>
<name>A0AAU9JSV9_9CILI</name>
<proteinExistence type="inferred from homology"/>
<feature type="domain" description="Sec23/Sec24 helical" evidence="18">
    <location>
        <begin position="496"/>
        <end position="594"/>
    </location>
</feature>
<dbReference type="SUPFAM" id="SSF81811">
    <property type="entry name" value="Helical domain of Sec23/24"/>
    <property type="match status" value="1"/>
</dbReference>
<reference evidence="20" key="1">
    <citation type="submission" date="2021-09" db="EMBL/GenBank/DDBJ databases">
        <authorList>
            <consortium name="AG Swart"/>
            <person name="Singh M."/>
            <person name="Singh A."/>
            <person name="Seah K."/>
            <person name="Emmerich C."/>
        </authorList>
    </citation>
    <scope>NUCLEOTIDE SEQUENCE</scope>
    <source>
        <strain evidence="20">ATCC30299</strain>
    </source>
</reference>
<dbReference type="InterPro" id="IPR006900">
    <property type="entry name" value="Sec23/24_helical_dom"/>
</dbReference>
<dbReference type="GO" id="GO:0008270">
    <property type="term" value="F:zinc ion binding"/>
    <property type="evidence" value="ECO:0007669"/>
    <property type="project" value="InterPro"/>
</dbReference>
<protein>
    <recommendedName>
        <fullName evidence="3 14">Protein transport protein SEC23</fullName>
    </recommendedName>
</protein>
<feature type="domain" description="Gelsolin-like" evidence="15">
    <location>
        <begin position="609"/>
        <end position="695"/>
    </location>
</feature>
<keyword evidence="14" id="KW-0963">Cytoplasm</keyword>
<feature type="domain" description="Sec23/Sec24 beta-sandwich" evidence="19">
    <location>
        <begin position="389"/>
        <end position="481"/>
    </location>
</feature>
<evidence type="ECO:0000259" key="17">
    <source>
        <dbReference type="Pfam" id="PF04811"/>
    </source>
</evidence>
<dbReference type="Gene3D" id="1.20.120.730">
    <property type="entry name" value="Sec23/Sec24 helical domain"/>
    <property type="match status" value="1"/>
</dbReference>
<dbReference type="GO" id="GO:0005096">
    <property type="term" value="F:GTPase activator activity"/>
    <property type="evidence" value="ECO:0007669"/>
    <property type="project" value="TreeGrafter"/>
</dbReference>
<evidence type="ECO:0000256" key="6">
    <source>
        <dbReference type="ARBA" id="ARBA00022824"/>
    </source>
</evidence>
<dbReference type="SUPFAM" id="SSF53300">
    <property type="entry name" value="vWA-like"/>
    <property type="match status" value="1"/>
</dbReference>
<keyword evidence="12 14" id="KW-0968">Cytoplasmic vesicle</keyword>
<dbReference type="InterPro" id="IPR036174">
    <property type="entry name" value="Znf_Sec23_Sec24_sf"/>
</dbReference>
<dbReference type="InterPro" id="IPR006896">
    <property type="entry name" value="Sec23/24_trunk_dom"/>
</dbReference>
<comment type="subcellular location">
    <subcellularLocation>
        <location evidence="14">Cytoplasmic vesicle</location>
        <location evidence="14">COPII-coated vesicle membrane</location>
        <topology evidence="14">Peripheral membrane protein</topology>
        <orientation evidence="14">Cytoplasmic side</orientation>
    </subcellularLocation>
    <subcellularLocation>
        <location evidence="14">Endoplasmic reticulum membrane</location>
        <topology evidence="14">Peripheral membrane protein</topology>
        <orientation evidence="14">Cytoplasmic side</orientation>
    </subcellularLocation>
    <subcellularLocation>
        <location evidence="1">Golgi apparatus membrane</location>
        <topology evidence="1">Peripheral membrane protein</topology>
        <orientation evidence="1">Cytoplasmic side</orientation>
    </subcellularLocation>
</comment>
<evidence type="ECO:0000259" key="18">
    <source>
        <dbReference type="Pfam" id="PF04815"/>
    </source>
</evidence>
<keyword evidence="9 14" id="KW-0653">Protein transport</keyword>
<dbReference type="Gene3D" id="3.40.50.410">
    <property type="entry name" value="von Willebrand factor, type A domain"/>
    <property type="match status" value="1"/>
</dbReference>
<keyword evidence="11 14" id="KW-0472">Membrane</keyword>
<dbReference type="EMBL" id="CAJZBQ010000040">
    <property type="protein sequence ID" value="CAG9326527.1"/>
    <property type="molecule type" value="Genomic_DNA"/>
</dbReference>
<evidence type="ECO:0000259" key="19">
    <source>
        <dbReference type="Pfam" id="PF08033"/>
    </source>
</evidence>
<evidence type="ECO:0000256" key="7">
    <source>
        <dbReference type="ARBA" id="ARBA00022833"/>
    </source>
</evidence>
<evidence type="ECO:0000256" key="4">
    <source>
        <dbReference type="ARBA" id="ARBA00022448"/>
    </source>
</evidence>
<evidence type="ECO:0000313" key="21">
    <source>
        <dbReference type="Proteomes" id="UP001162131"/>
    </source>
</evidence>
<evidence type="ECO:0000259" key="16">
    <source>
        <dbReference type="Pfam" id="PF04810"/>
    </source>
</evidence>
<comment type="caution">
    <text evidence="20">The sequence shown here is derived from an EMBL/GenBank/DDBJ whole genome shotgun (WGS) entry which is preliminary data.</text>
</comment>
<dbReference type="InterPro" id="IPR037364">
    <property type="entry name" value="Sec23"/>
</dbReference>
<evidence type="ECO:0000256" key="1">
    <source>
        <dbReference type="ARBA" id="ARBA00004255"/>
    </source>
</evidence>
<sequence>MTEDAFSLEAKDGVRCSWMKWPSKKFLADRIVVPVSVFYTPLKQIEGLGLVEYEPLFCNICKGVLNPYVGVDFKAKVWSCPLCFNKNAFPPHYKEYISESSIPSEMTPQFTTMEYILGHSELVPSIYLFIIDTCCTTEELNSLKSSIINSLSLIPENSYIGILTIGKNVFLYNLGWKEGGRCYTFKGDRIYDPKNIKDQLGINHHDPRGNIAGGRKFFTTKSESEFSLIGIIEKIKPDIWPTAVGDRQYRCTGTALNVAVSLLELAYPKRNSKILLFVAGVCTAGQGMIVSVDIKETIRTHMDIRNQNTVNMKPAIEYYKQLAKRAVGNGISVDAFFCAVDQTGILEMKSLCEETGGHIILTDSFNTEIFQRSLTRLLGENPETFAVGSDAVIQIHTEKNLGIAAKIGPGGNHVHDKTQKKLEEFITVLPSIDSNTTISYIIDFPERYDKQHGFYFLQFQTNYRHFDGRKRLRVTTVKFPIVNNDIDITHFIPGFDQESAAVAVARWAVIKLESKEPLEVIRWIDRTLVRLIKVFASYLVDSKESFKLCREFSLFPQFMFYMRRSQFLQTFNISPDESSYYRSLILSENITNSLLMVQPALLEYSFESPESRPVLLDIVSLKHDVILLMDSFFIVLVWHGDTIASWRKAEYQNKEGYEHFKMLLQLPLDDAQGILNERFPVPKFIVTDCGRTQDRCLKARVNPSTGGNVENLPGDGGNYLTDDANLKMFTDSMIEYVIKPQ</sequence>
<evidence type="ECO:0000256" key="11">
    <source>
        <dbReference type="ARBA" id="ARBA00023136"/>
    </source>
</evidence>
<gene>
    <name evidence="20" type="ORF">BSTOLATCC_MIC40952</name>
</gene>
<evidence type="ECO:0000313" key="20">
    <source>
        <dbReference type="EMBL" id="CAG9326527.1"/>
    </source>
</evidence>
<dbReference type="SUPFAM" id="SSF82754">
    <property type="entry name" value="C-terminal, gelsolin-like domain of Sec23/24"/>
    <property type="match status" value="1"/>
</dbReference>
<keyword evidence="4 14" id="KW-0813">Transport</keyword>
<dbReference type="InterPro" id="IPR036180">
    <property type="entry name" value="Gelsolin-like_dom_sf"/>
</dbReference>
<dbReference type="GO" id="GO:0005789">
    <property type="term" value="C:endoplasmic reticulum membrane"/>
    <property type="evidence" value="ECO:0007669"/>
    <property type="project" value="UniProtKB-SubCell"/>
</dbReference>
<dbReference type="InterPro" id="IPR012990">
    <property type="entry name" value="Beta-sandwich_Sec23_24"/>
</dbReference>
<dbReference type="GO" id="GO:0090110">
    <property type="term" value="P:COPII-coated vesicle cargo loading"/>
    <property type="evidence" value="ECO:0007669"/>
    <property type="project" value="TreeGrafter"/>
</dbReference>
<accession>A0AAU9JSV9</accession>
<keyword evidence="21" id="KW-1185">Reference proteome</keyword>
<dbReference type="Pfam" id="PF08033">
    <property type="entry name" value="Sec23_BS"/>
    <property type="match status" value="1"/>
</dbReference>
<dbReference type="SUPFAM" id="SSF81995">
    <property type="entry name" value="beta-sandwich domain of Sec23/24"/>
    <property type="match status" value="1"/>
</dbReference>
<comment type="function">
    <text evidence="13 14">Component of the coat protein complex II (COPII) which promotes the formation of transport vesicles from the endoplasmic reticulum (ER). The coat has two main functions, the physical deformation of the endoplasmic reticulum membrane into vesicles and the selection of cargo molecules.</text>
</comment>
<dbReference type="InterPro" id="IPR006895">
    <property type="entry name" value="Znf_Sec23_Sec24"/>
</dbReference>
<dbReference type="GO" id="GO:0030127">
    <property type="term" value="C:COPII vesicle coat"/>
    <property type="evidence" value="ECO:0007669"/>
    <property type="project" value="InterPro"/>
</dbReference>
<dbReference type="Gene3D" id="2.30.30.380">
    <property type="entry name" value="Zn-finger domain of Sec23/24"/>
    <property type="match status" value="1"/>
</dbReference>
<keyword evidence="5 14" id="KW-0479">Metal-binding</keyword>
<dbReference type="FunFam" id="3.40.50.410:FF:000043">
    <property type="entry name" value="Protein transport protein SEC23"/>
    <property type="match status" value="1"/>
</dbReference>
<dbReference type="Pfam" id="PF00626">
    <property type="entry name" value="Gelsolin"/>
    <property type="match status" value="1"/>
</dbReference>
<dbReference type="GO" id="GO:0006886">
    <property type="term" value="P:intracellular protein transport"/>
    <property type="evidence" value="ECO:0007669"/>
    <property type="project" value="InterPro"/>
</dbReference>
<dbReference type="SUPFAM" id="SSF82919">
    <property type="entry name" value="Zn-finger domain of Sec23/24"/>
    <property type="match status" value="1"/>
</dbReference>
<keyword evidence="7 14" id="KW-0862">Zinc</keyword>
<dbReference type="FunFam" id="2.30.30.380:FF:000001">
    <property type="entry name" value="Protein transport protein SEC23"/>
    <property type="match status" value="1"/>
</dbReference>
<dbReference type="Pfam" id="PF04811">
    <property type="entry name" value="Sec23_trunk"/>
    <property type="match status" value="1"/>
</dbReference>
<evidence type="ECO:0000259" key="15">
    <source>
        <dbReference type="Pfam" id="PF00626"/>
    </source>
</evidence>
<dbReference type="InterPro" id="IPR029006">
    <property type="entry name" value="ADF-H/Gelsolin-like_dom_sf"/>
</dbReference>
<evidence type="ECO:0000256" key="14">
    <source>
        <dbReference type="RuleBase" id="RU365030"/>
    </source>
</evidence>
<evidence type="ECO:0000256" key="13">
    <source>
        <dbReference type="ARBA" id="ARBA00025471"/>
    </source>
</evidence>
<evidence type="ECO:0000256" key="12">
    <source>
        <dbReference type="ARBA" id="ARBA00023329"/>
    </source>
</evidence>
<dbReference type="InterPro" id="IPR036175">
    <property type="entry name" value="Sec23/24_helical_dom_sf"/>
</dbReference>
<feature type="domain" description="Zinc finger Sec23/Sec24-type" evidence="16">
    <location>
        <begin position="55"/>
        <end position="93"/>
    </location>
</feature>
<dbReference type="Pfam" id="PF04815">
    <property type="entry name" value="Sec23_helical"/>
    <property type="match status" value="1"/>
</dbReference>
<dbReference type="PANTHER" id="PTHR11141">
    <property type="entry name" value="PROTEIN TRANSPORT PROTEIN SEC23"/>
    <property type="match status" value="1"/>
</dbReference>
<evidence type="ECO:0000256" key="10">
    <source>
        <dbReference type="ARBA" id="ARBA00023034"/>
    </source>
</evidence>
<evidence type="ECO:0000256" key="5">
    <source>
        <dbReference type="ARBA" id="ARBA00022723"/>
    </source>
</evidence>
<dbReference type="Gene3D" id="2.60.40.1670">
    <property type="entry name" value="beta-sandwich domain of Sec23/24"/>
    <property type="match status" value="1"/>
</dbReference>
<dbReference type="AlphaFoldDB" id="A0AAU9JSV9"/>
<dbReference type="FunFam" id="3.40.20.10:FF:000041">
    <property type="entry name" value="Protein transport protein SEC23"/>
    <property type="match status" value="1"/>
</dbReference>
<dbReference type="GO" id="GO:0070971">
    <property type="term" value="C:endoplasmic reticulum exit site"/>
    <property type="evidence" value="ECO:0007669"/>
    <property type="project" value="TreeGrafter"/>
</dbReference>
<keyword evidence="6 14" id="KW-0256">Endoplasmic reticulum</keyword>
<dbReference type="PANTHER" id="PTHR11141:SF0">
    <property type="entry name" value="PROTEIN TRANSPORT PROTEIN SEC23"/>
    <property type="match status" value="1"/>
</dbReference>
<comment type="similarity">
    <text evidence="2 14">Belongs to the SEC23/SEC24 family. SEC23 subfamily.</text>
</comment>
<evidence type="ECO:0000256" key="3">
    <source>
        <dbReference type="ARBA" id="ARBA00021212"/>
    </source>
</evidence>
<evidence type="ECO:0000256" key="2">
    <source>
        <dbReference type="ARBA" id="ARBA00009210"/>
    </source>
</evidence>
<dbReference type="Gene3D" id="3.40.20.10">
    <property type="entry name" value="Severin"/>
    <property type="match status" value="1"/>
</dbReference>
<keyword evidence="8 14" id="KW-0931">ER-Golgi transport</keyword>
<dbReference type="Pfam" id="PF04810">
    <property type="entry name" value="zf-Sec23_Sec24"/>
    <property type="match status" value="1"/>
</dbReference>
<dbReference type="GO" id="GO:0000139">
    <property type="term" value="C:Golgi membrane"/>
    <property type="evidence" value="ECO:0007669"/>
    <property type="project" value="UniProtKB-SubCell"/>
</dbReference>
<dbReference type="InterPro" id="IPR036465">
    <property type="entry name" value="vWFA_dom_sf"/>
</dbReference>
<evidence type="ECO:0000256" key="9">
    <source>
        <dbReference type="ARBA" id="ARBA00022927"/>
    </source>
</evidence>
<feature type="domain" description="Sec23/Sec24 trunk" evidence="17">
    <location>
        <begin position="124"/>
        <end position="377"/>
    </location>
</feature>